<evidence type="ECO:0000256" key="6">
    <source>
        <dbReference type="ARBA" id="ARBA00023136"/>
    </source>
</evidence>
<dbReference type="PANTHER" id="PTHR22926">
    <property type="entry name" value="PHOSPHO-N-ACETYLMURAMOYL-PENTAPEPTIDE-TRANSFERASE"/>
    <property type="match status" value="1"/>
</dbReference>
<feature type="transmembrane region" description="Helical" evidence="8">
    <location>
        <begin position="6"/>
        <end position="26"/>
    </location>
</feature>
<keyword evidence="5 8" id="KW-1133">Transmembrane helix</keyword>
<evidence type="ECO:0000256" key="5">
    <source>
        <dbReference type="ARBA" id="ARBA00022989"/>
    </source>
</evidence>
<feature type="binding site" evidence="7">
    <location>
        <position position="192"/>
    </location>
    <ligand>
        <name>Mg(2+)</name>
        <dbReference type="ChEBI" id="CHEBI:18420"/>
    </ligand>
</feature>
<dbReference type="PANTHER" id="PTHR22926:SF3">
    <property type="entry name" value="UNDECAPRENYL-PHOSPHATE ALPHA-N-ACETYLGLUCOSAMINYL 1-PHOSPHATE TRANSFERASE"/>
    <property type="match status" value="1"/>
</dbReference>
<dbReference type="InterPro" id="IPR000715">
    <property type="entry name" value="Glycosyl_transferase_4"/>
</dbReference>
<dbReference type="GO" id="GO:0071555">
    <property type="term" value="P:cell wall organization"/>
    <property type="evidence" value="ECO:0007669"/>
    <property type="project" value="TreeGrafter"/>
</dbReference>
<protein>
    <submittedName>
        <fullName evidence="9">UDP-N-acetylmuramyl pentapeptide phosphotransferase/UDP-N-acetylglucosamine-1-phosphate transferase</fullName>
    </submittedName>
</protein>
<evidence type="ECO:0000256" key="3">
    <source>
        <dbReference type="ARBA" id="ARBA00022679"/>
    </source>
</evidence>
<comment type="caution">
    <text evidence="9">The sequence shown here is derived from an EMBL/GenBank/DDBJ whole genome shotgun (WGS) entry which is preliminary data.</text>
</comment>
<evidence type="ECO:0000256" key="1">
    <source>
        <dbReference type="ARBA" id="ARBA00004651"/>
    </source>
</evidence>
<dbReference type="EMBL" id="VFOP01000001">
    <property type="protein sequence ID" value="TQL48940.1"/>
    <property type="molecule type" value="Genomic_DNA"/>
</dbReference>
<dbReference type="Proteomes" id="UP000319516">
    <property type="component" value="Unassembled WGS sequence"/>
</dbReference>
<dbReference type="EMBL" id="VFOP01000001">
    <property type="protein sequence ID" value="TQL52514.1"/>
    <property type="molecule type" value="Genomic_DNA"/>
</dbReference>
<comment type="cofactor">
    <cofactor evidence="7">
        <name>Mg(2+)</name>
        <dbReference type="ChEBI" id="CHEBI:18420"/>
    </cofactor>
</comment>
<evidence type="ECO:0000313" key="9">
    <source>
        <dbReference type="EMBL" id="TQL48940.1"/>
    </source>
</evidence>
<dbReference type="GO" id="GO:0044038">
    <property type="term" value="P:cell wall macromolecule biosynthetic process"/>
    <property type="evidence" value="ECO:0007669"/>
    <property type="project" value="TreeGrafter"/>
</dbReference>
<feature type="binding site" evidence="7">
    <location>
        <position position="135"/>
    </location>
    <ligand>
        <name>Mg(2+)</name>
        <dbReference type="ChEBI" id="CHEBI:18420"/>
    </ligand>
</feature>
<keyword evidence="2" id="KW-1003">Cell membrane</keyword>
<evidence type="ECO:0000256" key="8">
    <source>
        <dbReference type="SAM" id="Phobius"/>
    </source>
</evidence>
<dbReference type="RefSeq" id="WP_141783262.1">
    <property type="nucleotide sequence ID" value="NZ_BAAAIK010000001.1"/>
</dbReference>
<accession>A0A542YLH3</accession>
<feature type="transmembrane region" description="Helical" evidence="8">
    <location>
        <begin position="46"/>
        <end position="67"/>
    </location>
</feature>
<evidence type="ECO:0000256" key="4">
    <source>
        <dbReference type="ARBA" id="ARBA00022692"/>
    </source>
</evidence>
<feature type="transmembrane region" description="Helical" evidence="8">
    <location>
        <begin position="104"/>
        <end position="127"/>
    </location>
</feature>
<name>A0A542YLH3_9MICO</name>
<evidence type="ECO:0000313" key="10">
    <source>
        <dbReference type="EMBL" id="TQL52514.1"/>
    </source>
</evidence>
<keyword evidence="11" id="KW-1185">Reference proteome</keyword>
<feature type="transmembrane region" description="Helical" evidence="8">
    <location>
        <begin position="268"/>
        <end position="286"/>
    </location>
</feature>
<evidence type="ECO:0000313" key="11">
    <source>
        <dbReference type="Proteomes" id="UP000319516"/>
    </source>
</evidence>
<keyword evidence="7" id="KW-0479">Metal-binding</keyword>
<keyword evidence="6 8" id="KW-0472">Membrane</keyword>
<dbReference type="GO" id="GO:0009103">
    <property type="term" value="P:lipopolysaccharide biosynthetic process"/>
    <property type="evidence" value="ECO:0007669"/>
    <property type="project" value="TreeGrafter"/>
</dbReference>
<dbReference type="GO" id="GO:0016780">
    <property type="term" value="F:phosphotransferase activity, for other substituted phosphate groups"/>
    <property type="evidence" value="ECO:0007669"/>
    <property type="project" value="InterPro"/>
</dbReference>
<proteinExistence type="predicted"/>
<evidence type="ECO:0000256" key="2">
    <source>
        <dbReference type="ARBA" id="ARBA00022475"/>
    </source>
</evidence>
<reference evidence="9 11" key="1">
    <citation type="submission" date="2019-06" db="EMBL/GenBank/DDBJ databases">
        <title>Sequencing the genomes of 1000 actinobacteria strains.</title>
        <authorList>
            <person name="Klenk H.-P."/>
        </authorList>
    </citation>
    <scope>NUCLEOTIDE SEQUENCE [LARGE SCALE GENOMIC DNA]</scope>
    <source>
        <strain evidence="9 11">DSM 12335</strain>
    </source>
</reference>
<comment type="subcellular location">
    <subcellularLocation>
        <location evidence="1">Cell membrane</location>
        <topology evidence="1">Multi-pass membrane protein</topology>
    </subcellularLocation>
</comment>
<dbReference type="GO" id="GO:0005886">
    <property type="term" value="C:plasma membrane"/>
    <property type="evidence" value="ECO:0007669"/>
    <property type="project" value="UniProtKB-SubCell"/>
</dbReference>
<dbReference type="OrthoDB" id="9783652at2"/>
<feature type="transmembrane region" description="Helical" evidence="8">
    <location>
        <begin position="73"/>
        <end position="92"/>
    </location>
</feature>
<keyword evidence="4 8" id="KW-0812">Transmembrane</keyword>
<keyword evidence="7" id="KW-0460">Magnesium</keyword>
<feature type="transmembrane region" description="Helical" evidence="8">
    <location>
        <begin position="189"/>
        <end position="207"/>
    </location>
</feature>
<organism evidence="9 11">
    <name type="scientific">Ornithinicoccus hortensis</name>
    <dbReference type="NCBI Taxonomy" id="82346"/>
    <lineage>
        <taxon>Bacteria</taxon>
        <taxon>Bacillati</taxon>
        <taxon>Actinomycetota</taxon>
        <taxon>Actinomycetes</taxon>
        <taxon>Micrococcales</taxon>
        <taxon>Intrasporangiaceae</taxon>
        <taxon>Ornithinicoccus</taxon>
    </lineage>
</organism>
<gene>
    <name evidence="9" type="ORF">FB467_0002</name>
    <name evidence="10" type="ORF">FB467_3702</name>
</gene>
<sequence length="288" mass="29884">MTRWVLLALSTALATSALAPAVLSVLHRHGAMDVPNHRSSHTVPTIRGGGIACLIAIVVCAAGAHWLGMGVPWWALTAAVAMALLGLVTDLWDLPPLPRLLLQVLTGAALGAVLDGPGSLLLGAIAFPVLINAVNFMDGINGITGLTVTAWATITVCFGPSHGTAVLLVLAGSAAAGFLPWNVPHARMFLGDCGSYLFGALIAASVVNDRVTGGSGWLLLAPLLPYLADTGVTLLRRALRGEDVTQPHREHLYQRLVHNRGWSHTRVALLYAGLALACGAGAHLLASV</sequence>
<evidence type="ECO:0000256" key="7">
    <source>
        <dbReference type="PIRSR" id="PIRSR600715-1"/>
    </source>
</evidence>
<keyword evidence="3 9" id="KW-0808">Transferase</keyword>
<dbReference type="AlphaFoldDB" id="A0A542YLH3"/>
<dbReference type="GO" id="GO:0046872">
    <property type="term" value="F:metal ion binding"/>
    <property type="evidence" value="ECO:0007669"/>
    <property type="project" value="UniProtKB-KW"/>
</dbReference>
<dbReference type="Pfam" id="PF00953">
    <property type="entry name" value="Glycos_transf_4"/>
    <property type="match status" value="1"/>
</dbReference>